<evidence type="ECO:0000313" key="2">
    <source>
        <dbReference type="Proteomes" id="UP000176864"/>
    </source>
</evidence>
<accession>A0A1F5NN41</accession>
<name>A0A1F5NN41_9BACT</name>
<evidence type="ECO:0000313" key="1">
    <source>
        <dbReference type="EMBL" id="OGE79099.1"/>
    </source>
</evidence>
<sequence length="103" mass="11841">MTTSVVGVEIVERLIALTVRVPDEWVAPLMNALKNARLMTLERFGMDVTYPNPEGRNLYFRVPVNKETEFTDFLRRFCIERQIGHKVPVTSISVRNVGHRPLS</sequence>
<organism evidence="1 2">
    <name type="scientific">Candidatus Doudnabacteria bacterium RIFCSPHIGHO2_01_FULL_46_14</name>
    <dbReference type="NCBI Taxonomy" id="1817824"/>
    <lineage>
        <taxon>Bacteria</taxon>
        <taxon>Candidatus Doudnaibacteriota</taxon>
    </lineage>
</organism>
<protein>
    <submittedName>
        <fullName evidence="1">Uncharacterized protein</fullName>
    </submittedName>
</protein>
<comment type="caution">
    <text evidence="1">The sequence shown here is derived from an EMBL/GenBank/DDBJ whole genome shotgun (WGS) entry which is preliminary data.</text>
</comment>
<dbReference type="STRING" id="1817824.A2751_05655"/>
<dbReference type="EMBL" id="MFEK01000007">
    <property type="protein sequence ID" value="OGE79099.1"/>
    <property type="molecule type" value="Genomic_DNA"/>
</dbReference>
<reference evidence="1 2" key="1">
    <citation type="journal article" date="2016" name="Nat. Commun.">
        <title>Thousands of microbial genomes shed light on interconnected biogeochemical processes in an aquifer system.</title>
        <authorList>
            <person name="Anantharaman K."/>
            <person name="Brown C.T."/>
            <person name="Hug L.A."/>
            <person name="Sharon I."/>
            <person name="Castelle C.J."/>
            <person name="Probst A.J."/>
            <person name="Thomas B.C."/>
            <person name="Singh A."/>
            <person name="Wilkins M.J."/>
            <person name="Karaoz U."/>
            <person name="Brodie E.L."/>
            <person name="Williams K.H."/>
            <person name="Hubbard S.S."/>
            <person name="Banfield J.F."/>
        </authorList>
    </citation>
    <scope>NUCLEOTIDE SEQUENCE [LARGE SCALE GENOMIC DNA]</scope>
</reference>
<proteinExistence type="predicted"/>
<gene>
    <name evidence="1" type="ORF">A2751_05655</name>
</gene>
<dbReference type="Proteomes" id="UP000176864">
    <property type="component" value="Unassembled WGS sequence"/>
</dbReference>
<dbReference type="AlphaFoldDB" id="A0A1F5NN41"/>